<dbReference type="InterPro" id="IPR029071">
    <property type="entry name" value="Ubiquitin-like_domsf"/>
</dbReference>
<dbReference type="EMBL" id="JAVHNQ010000013">
    <property type="protein sequence ID" value="KAK6334132.1"/>
    <property type="molecule type" value="Genomic_DNA"/>
</dbReference>
<feature type="compositionally biased region" description="Basic and acidic residues" evidence="1">
    <location>
        <begin position="58"/>
        <end position="72"/>
    </location>
</feature>
<dbReference type="SUPFAM" id="SSF54236">
    <property type="entry name" value="Ubiquitin-like"/>
    <property type="match status" value="1"/>
</dbReference>
<feature type="domain" description="Ubiquitin-like" evidence="2">
    <location>
        <begin position="392"/>
        <end position="464"/>
    </location>
</feature>
<proteinExistence type="predicted"/>
<dbReference type="Gene3D" id="3.10.20.90">
    <property type="entry name" value="Phosphatidylinositol 3-kinase Catalytic Subunit, Chain A, domain 1"/>
    <property type="match status" value="1"/>
</dbReference>
<feature type="compositionally biased region" description="Basic and acidic residues" evidence="1">
    <location>
        <begin position="83"/>
        <end position="95"/>
    </location>
</feature>
<name>A0AAV9U293_9PEZI</name>
<feature type="compositionally biased region" description="Low complexity" evidence="1">
    <location>
        <begin position="42"/>
        <end position="57"/>
    </location>
</feature>
<organism evidence="3 4">
    <name type="scientific">Orbilia brochopaga</name>
    <dbReference type="NCBI Taxonomy" id="3140254"/>
    <lineage>
        <taxon>Eukaryota</taxon>
        <taxon>Fungi</taxon>
        <taxon>Dikarya</taxon>
        <taxon>Ascomycota</taxon>
        <taxon>Pezizomycotina</taxon>
        <taxon>Orbiliomycetes</taxon>
        <taxon>Orbiliales</taxon>
        <taxon>Orbiliaceae</taxon>
        <taxon>Orbilia</taxon>
    </lineage>
</organism>
<dbReference type="CDD" id="cd17080">
    <property type="entry name" value="Ubl_SLD2_Esc2_like"/>
    <property type="match status" value="1"/>
</dbReference>
<dbReference type="SMART" id="SM00213">
    <property type="entry name" value="UBQ"/>
    <property type="match status" value="1"/>
</dbReference>
<dbReference type="InterPro" id="IPR022617">
    <property type="entry name" value="Rad60/SUMO-like_dom"/>
</dbReference>
<protein>
    <recommendedName>
        <fullName evidence="2">Ubiquitin-like domain-containing protein</fullName>
    </recommendedName>
</protein>
<evidence type="ECO:0000256" key="1">
    <source>
        <dbReference type="SAM" id="MobiDB-lite"/>
    </source>
</evidence>
<evidence type="ECO:0000313" key="4">
    <source>
        <dbReference type="Proteomes" id="UP001375240"/>
    </source>
</evidence>
<feature type="compositionally biased region" description="Acidic residues" evidence="1">
    <location>
        <begin position="129"/>
        <end position="142"/>
    </location>
</feature>
<evidence type="ECO:0000313" key="3">
    <source>
        <dbReference type="EMBL" id="KAK6334132.1"/>
    </source>
</evidence>
<dbReference type="InterPro" id="IPR000626">
    <property type="entry name" value="Ubiquitin-like_dom"/>
</dbReference>
<dbReference type="AlphaFoldDB" id="A0AAV9U293"/>
<feature type="region of interest" description="Disordered" evidence="1">
    <location>
        <begin position="187"/>
        <end position="207"/>
    </location>
</feature>
<dbReference type="Proteomes" id="UP001375240">
    <property type="component" value="Unassembled WGS sequence"/>
</dbReference>
<feature type="compositionally biased region" description="Basic residues" evidence="1">
    <location>
        <begin position="1"/>
        <end position="10"/>
    </location>
</feature>
<accession>A0AAV9U293</accession>
<reference evidence="3 4" key="1">
    <citation type="submission" date="2019-10" db="EMBL/GenBank/DDBJ databases">
        <authorList>
            <person name="Palmer J.M."/>
        </authorList>
    </citation>
    <scope>NUCLEOTIDE SEQUENCE [LARGE SCALE GENOMIC DNA]</scope>
    <source>
        <strain evidence="3 4">TWF696</strain>
    </source>
</reference>
<feature type="compositionally biased region" description="Basic and acidic residues" evidence="1">
    <location>
        <begin position="103"/>
        <end position="118"/>
    </location>
</feature>
<evidence type="ECO:0000259" key="2">
    <source>
        <dbReference type="PROSITE" id="PS50053"/>
    </source>
</evidence>
<comment type="caution">
    <text evidence="3">The sequence shown here is derived from an EMBL/GenBank/DDBJ whole genome shotgun (WGS) entry which is preliminary data.</text>
</comment>
<gene>
    <name evidence="3" type="ORF">TWF696_002635</name>
</gene>
<feature type="region of interest" description="Disordered" evidence="1">
    <location>
        <begin position="1"/>
        <end position="166"/>
    </location>
</feature>
<dbReference type="PROSITE" id="PS50053">
    <property type="entry name" value="UBIQUITIN_2"/>
    <property type="match status" value="1"/>
</dbReference>
<keyword evidence="4" id="KW-1185">Reference proteome</keyword>
<sequence>MASPPRRKAPALKPMPFFKRREIPPKPVAEPPTVIDLDDTKSPSSSQGAAPASQPAPENKEPKEMNDLERWGRSKAVHASMLKLDEERRRRETEKRRKAKAKAAKEDSQQKAQAQDRHRSSKRRKSSEDELIEILDDNDESDESSRLRKSFQDYAPSSSNDVAPAIVTPSDIDRILADYKRQTEEREKARAAAAAAASSFTDPPLSRSISIEPQPTQGVSQDPSDAFKDIIIEILVVSGIKDTKAKIFSRKFGQTLGRVRQTWGMMQGFSQEQLDQLILVWQNTTRVFDSTVPRSLGIRFDREGKMYLENSGRRGSMSRRDRDEQAAIQEGISPGECKVYFDAMWEEDFEAMIKAREEAREREAAAWDLTEDVENAEPEEVVTGISLKVKPMMVTLRGKNFKDLKLKVKPNMTVGGVIAMIKKEREMDEDTQIELRFEGDDLEEDTTLEDADIEDDVQIDVVLR</sequence>
<dbReference type="Pfam" id="PF11976">
    <property type="entry name" value="Rad60-SLD"/>
    <property type="match status" value="1"/>
</dbReference>